<evidence type="ECO:0008006" key="12">
    <source>
        <dbReference type="Google" id="ProtNLM"/>
    </source>
</evidence>
<keyword evidence="4 9" id="KW-0732">Signal</keyword>
<evidence type="ECO:0000256" key="7">
    <source>
        <dbReference type="ARBA" id="ARBA00023180"/>
    </source>
</evidence>
<name>A0A8K0DDL8_IGNLU</name>
<dbReference type="GO" id="GO:0098552">
    <property type="term" value="C:side of membrane"/>
    <property type="evidence" value="ECO:0007669"/>
    <property type="project" value="UniProtKB-KW"/>
</dbReference>
<keyword evidence="5" id="KW-1133">Transmembrane helix</keyword>
<keyword evidence="7" id="KW-0325">Glycoprotein</keyword>
<dbReference type="Proteomes" id="UP000801492">
    <property type="component" value="Unassembled WGS sequence"/>
</dbReference>
<gene>
    <name evidence="10" type="ORF">ILUMI_05068</name>
</gene>
<evidence type="ECO:0000313" key="11">
    <source>
        <dbReference type="Proteomes" id="UP000801492"/>
    </source>
</evidence>
<dbReference type="InterPro" id="IPR031424">
    <property type="entry name" value="QVR-like"/>
</dbReference>
<keyword evidence="11" id="KW-1185">Reference proteome</keyword>
<keyword evidence="2" id="KW-0336">GPI-anchor</keyword>
<dbReference type="GO" id="GO:0032222">
    <property type="term" value="P:regulation of synaptic transmission, cholinergic"/>
    <property type="evidence" value="ECO:0007669"/>
    <property type="project" value="InterPro"/>
</dbReference>
<reference evidence="10" key="1">
    <citation type="submission" date="2019-08" db="EMBL/GenBank/DDBJ databases">
        <title>The genome of the North American firefly Photinus pyralis.</title>
        <authorList>
            <consortium name="Photinus pyralis genome working group"/>
            <person name="Fallon T.R."/>
            <person name="Sander Lower S.E."/>
            <person name="Weng J.-K."/>
        </authorList>
    </citation>
    <scope>NUCLEOTIDE SEQUENCE</scope>
    <source>
        <strain evidence="10">TRF0915ILg1</strain>
        <tissue evidence="10">Whole body</tissue>
    </source>
</reference>
<proteinExistence type="predicted"/>
<dbReference type="OrthoDB" id="6798949at2759"/>
<accession>A0A8K0DDL8</accession>
<dbReference type="InterPro" id="IPR045860">
    <property type="entry name" value="Snake_toxin-like_sf"/>
</dbReference>
<keyword evidence="6" id="KW-0472">Membrane</keyword>
<dbReference type="Gene3D" id="2.10.60.10">
    <property type="entry name" value="CD59"/>
    <property type="match status" value="1"/>
</dbReference>
<protein>
    <recommendedName>
        <fullName evidence="12">Protein sleepless</fullName>
    </recommendedName>
</protein>
<keyword evidence="8" id="KW-0449">Lipoprotein</keyword>
<dbReference type="EMBL" id="VTPC01001858">
    <property type="protein sequence ID" value="KAF2901117.1"/>
    <property type="molecule type" value="Genomic_DNA"/>
</dbReference>
<evidence type="ECO:0000256" key="1">
    <source>
        <dbReference type="ARBA" id="ARBA00004589"/>
    </source>
</evidence>
<evidence type="ECO:0000256" key="9">
    <source>
        <dbReference type="SAM" id="SignalP"/>
    </source>
</evidence>
<evidence type="ECO:0000256" key="5">
    <source>
        <dbReference type="ARBA" id="ARBA00022989"/>
    </source>
</evidence>
<evidence type="ECO:0000256" key="4">
    <source>
        <dbReference type="ARBA" id="ARBA00022729"/>
    </source>
</evidence>
<feature type="signal peptide" evidence="9">
    <location>
        <begin position="1"/>
        <end position="23"/>
    </location>
</feature>
<dbReference type="InterPro" id="IPR050975">
    <property type="entry name" value="Sleep_regulator"/>
</dbReference>
<organism evidence="10 11">
    <name type="scientific">Ignelater luminosus</name>
    <name type="common">Cucubano</name>
    <name type="synonym">Pyrophorus luminosus</name>
    <dbReference type="NCBI Taxonomy" id="2038154"/>
    <lineage>
        <taxon>Eukaryota</taxon>
        <taxon>Metazoa</taxon>
        <taxon>Ecdysozoa</taxon>
        <taxon>Arthropoda</taxon>
        <taxon>Hexapoda</taxon>
        <taxon>Insecta</taxon>
        <taxon>Pterygota</taxon>
        <taxon>Neoptera</taxon>
        <taxon>Endopterygota</taxon>
        <taxon>Coleoptera</taxon>
        <taxon>Polyphaga</taxon>
        <taxon>Elateriformia</taxon>
        <taxon>Elateroidea</taxon>
        <taxon>Elateridae</taxon>
        <taxon>Agrypninae</taxon>
        <taxon>Pyrophorini</taxon>
        <taxon>Ignelater</taxon>
    </lineage>
</organism>
<evidence type="ECO:0000313" key="10">
    <source>
        <dbReference type="EMBL" id="KAF2901117.1"/>
    </source>
</evidence>
<dbReference type="PANTHER" id="PTHR33562">
    <property type="entry name" value="ATILLA, ISOFORM B-RELATED-RELATED"/>
    <property type="match status" value="1"/>
</dbReference>
<evidence type="ECO:0000256" key="6">
    <source>
        <dbReference type="ARBA" id="ARBA00023136"/>
    </source>
</evidence>
<dbReference type="GO" id="GO:0030431">
    <property type="term" value="P:sleep"/>
    <property type="evidence" value="ECO:0007669"/>
    <property type="project" value="InterPro"/>
</dbReference>
<evidence type="ECO:0000256" key="8">
    <source>
        <dbReference type="ARBA" id="ARBA00023288"/>
    </source>
</evidence>
<dbReference type="Pfam" id="PF17064">
    <property type="entry name" value="QVR"/>
    <property type="match status" value="1"/>
</dbReference>
<feature type="chain" id="PRO_5035421542" description="Protein sleepless" evidence="9">
    <location>
        <begin position="24"/>
        <end position="137"/>
    </location>
</feature>
<comment type="subcellular location">
    <subcellularLocation>
        <location evidence="1">Membrane</location>
        <topology evidence="1">Lipid-anchor</topology>
        <topology evidence="1">GPI-anchor</topology>
    </subcellularLocation>
</comment>
<evidence type="ECO:0000256" key="3">
    <source>
        <dbReference type="ARBA" id="ARBA00022692"/>
    </source>
</evidence>
<evidence type="ECO:0000256" key="2">
    <source>
        <dbReference type="ARBA" id="ARBA00022622"/>
    </source>
</evidence>
<dbReference type="SUPFAM" id="SSF57302">
    <property type="entry name" value="Snake toxin-like"/>
    <property type="match status" value="1"/>
</dbReference>
<comment type="caution">
    <text evidence="10">The sequence shown here is derived from an EMBL/GenBank/DDBJ whole genome shotgun (WGS) entry which is preliminary data.</text>
</comment>
<dbReference type="AlphaFoldDB" id="A0A8K0DDL8"/>
<sequence>MNFYSQLFCFAVVLMTLVKTGESLKCYQCQSAANGTCNNPLNTSKVTVRQCPRLLSFCGLLNVTVNGNTNITRECVSSNFCYQILRQRRQVITSTANSFSRSCNICNSNLCNSSSSFTSFLGLIFIGLLLGKYYCNY</sequence>
<keyword evidence="3" id="KW-0812">Transmembrane</keyword>